<dbReference type="AlphaFoldDB" id="A0A804NRW0"/>
<dbReference type="Gramene" id="Zm00001eb181390_T001">
    <property type="protein sequence ID" value="Zm00001eb181390_P001"/>
    <property type="gene ID" value="Zm00001eb181390"/>
</dbReference>
<dbReference type="EnsemblPlants" id="Zm00001eb181390_T001">
    <property type="protein sequence ID" value="Zm00001eb181390_P001"/>
    <property type="gene ID" value="Zm00001eb181390"/>
</dbReference>
<feature type="region of interest" description="Disordered" evidence="1">
    <location>
        <begin position="126"/>
        <end position="147"/>
    </location>
</feature>
<proteinExistence type="predicted"/>
<protein>
    <submittedName>
        <fullName evidence="2">Uncharacterized protein</fullName>
    </submittedName>
</protein>
<evidence type="ECO:0000313" key="3">
    <source>
        <dbReference type="Proteomes" id="UP000007305"/>
    </source>
</evidence>
<reference evidence="2" key="3">
    <citation type="submission" date="2021-05" db="UniProtKB">
        <authorList>
            <consortium name="EnsemblPlants"/>
        </authorList>
    </citation>
    <scope>IDENTIFICATION</scope>
    <source>
        <strain evidence="2">cv. B73</strain>
    </source>
</reference>
<sequence length="147" mass="15280">MAGRCGVDPIPAAGRLGQREGREGAMSTWARRRAGARRGHDSAQQGIPGEQRHGKVEVSIGSRGSSKAQRKEGLGKGETAMDGKAPAPHCCVQAIEKGLGADLPAAAVGHQGEDGVVGWGSLRSRRERGWGEKGTSTSMAGGERKRS</sequence>
<reference evidence="2" key="2">
    <citation type="submission" date="2019-07" db="EMBL/GenBank/DDBJ databases">
        <authorList>
            <person name="Seetharam A."/>
            <person name="Woodhouse M."/>
            <person name="Cannon E."/>
        </authorList>
    </citation>
    <scope>NUCLEOTIDE SEQUENCE [LARGE SCALE GENOMIC DNA]</scope>
    <source>
        <strain evidence="2">cv. B73</strain>
    </source>
</reference>
<name>A0A804NRW0_MAIZE</name>
<evidence type="ECO:0000313" key="2">
    <source>
        <dbReference type="EnsemblPlants" id="Zm00001eb181390_P001"/>
    </source>
</evidence>
<organism evidence="2 3">
    <name type="scientific">Zea mays</name>
    <name type="common">Maize</name>
    <dbReference type="NCBI Taxonomy" id="4577"/>
    <lineage>
        <taxon>Eukaryota</taxon>
        <taxon>Viridiplantae</taxon>
        <taxon>Streptophyta</taxon>
        <taxon>Embryophyta</taxon>
        <taxon>Tracheophyta</taxon>
        <taxon>Spermatophyta</taxon>
        <taxon>Magnoliopsida</taxon>
        <taxon>Liliopsida</taxon>
        <taxon>Poales</taxon>
        <taxon>Poaceae</taxon>
        <taxon>PACMAD clade</taxon>
        <taxon>Panicoideae</taxon>
        <taxon>Andropogonodae</taxon>
        <taxon>Andropogoneae</taxon>
        <taxon>Tripsacinae</taxon>
        <taxon>Zea</taxon>
    </lineage>
</organism>
<accession>A0A804NRW0</accession>
<keyword evidence="3" id="KW-1185">Reference proteome</keyword>
<feature type="compositionally biased region" description="Basic and acidic residues" evidence="1">
    <location>
        <begin position="69"/>
        <end position="81"/>
    </location>
</feature>
<evidence type="ECO:0000256" key="1">
    <source>
        <dbReference type="SAM" id="MobiDB-lite"/>
    </source>
</evidence>
<reference evidence="3" key="1">
    <citation type="journal article" date="2009" name="Science">
        <title>The B73 maize genome: complexity, diversity, and dynamics.</title>
        <authorList>
            <person name="Schnable P.S."/>
            <person name="Ware D."/>
            <person name="Fulton R.S."/>
            <person name="Stein J.C."/>
            <person name="Wei F."/>
            <person name="Pasternak S."/>
            <person name="Liang C."/>
            <person name="Zhang J."/>
            <person name="Fulton L."/>
            <person name="Graves T.A."/>
            <person name="Minx P."/>
            <person name="Reily A.D."/>
            <person name="Courtney L."/>
            <person name="Kruchowski S.S."/>
            <person name="Tomlinson C."/>
            <person name="Strong C."/>
            <person name="Delehaunty K."/>
            <person name="Fronick C."/>
            <person name="Courtney B."/>
            <person name="Rock S.M."/>
            <person name="Belter E."/>
            <person name="Du F."/>
            <person name="Kim K."/>
            <person name="Abbott R.M."/>
            <person name="Cotton M."/>
            <person name="Levy A."/>
            <person name="Marchetto P."/>
            <person name="Ochoa K."/>
            <person name="Jackson S.M."/>
            <person name="Gillam B."/>
            <person name="Chen W."/>
            <person name="Yan L."/>
            <person name="Higginbotham J."/>
            <person name="Cardenas M."/>
            <person name="Waligorski J."/>
            <person name="Applebaum E."/>
            <person name="Phelps L."/>
            <person name="Falcone J."/>
            <person name="Kanchi K."/>
            <person name="Thane T."/>
            <person name="Scimone A."/>
            <person name="Thane N."/>
            <person name="Henke J."/>
            <person name="Wang T."/>
            <person name="Ruppert J."/>
            <person name="Shah N."/>
            <person name="Rotter K."/>
            <person name="Hodges J."/>
            <person name="Ingenthron E."/>
            <person name="Cordes M."/>
            <person name="Kohlberg S."/>
            <person name="Sgro J."/>
            <person name="Delgado B."/>
            <person name="Mead K."/>
            <person name="Chinwalla A."/>
            <person name="Leonard S."/>
            <person name="Crouse K."/>
            <person name="Collura K."/>
            <person name="Kudrna D."/>
            <person name="Currie J."/>
            <person name="He R."/>
            <person name="Angelova A."/>
            <person name="Rajasekar S."/>
            <person name="Mueller T."/>
            <person name="Lomeli R."/>
            <person name="Scara G."/>
            <person name="Ko A."/>
            <person name="Delaney K."/>
            <person name="Wissotski M."/>
            <person name="Lopez G."/>
            <person name="Campos D."/>
            <person name="Braidotti M."/>
            <person name="Ashley E."/>
            <person name="Golser W."/>
            <person name="Kim H."/>
            <person name="Lee S."/>
            <person name="Lin J."/>
            <person name="Dujmic Z."/>
            <person name="Kim W."/>
            <person name="Talag J."/>
            <person name="Zuccolo A."/>
            <person name="Fan C."/>
            <person name="Sebastian A."/>
            <person name="Kramer M."/>
            <person name="Spiegel L."/>
            <person name="Nascimento L."/>
            <person name="Zutavern T."/>
            <person name="Miller B."/>
            <person name="Ambroise C."/>
            <person name="Muller S."/>
            <person name="Spooner W."/>
            <person name="Narechania A."/>
            <person name="Ren L."/>
            <person name="Wei S."/>
            <person name="Kumari S."/>
            <person name="Faga B."/>
            <person name="Levy M.J."/>
            <person name="McMahan L."/>
            <person name="Van Buren P."/>
            <person name="Vaughn M.W."/>
            <person name="Ying K."/>
            <person name="Yeh C.-T."/>
            <person name="Emrich S.J."/>
            <person name="Jia Y."/>
            <person name="Kalyanaraman A."/>
            <person name="Hsia A.-P."/>
            <person name="Barbazuk W.B."/>
            <person name="Baucom R.S."/>
            <person name="Brutnell T.P."/>
            <person name="Carpita N.C."/>
            <person name="Chaparro C."/>
            <person name="Chia J.-M."/>
            <person name="Deragon J.-M."/>
            <person name="Estill J.C."/>
            <person name="Fu Y."/>
            <person name="Jeddeloh J.A."/>
            <person name="Han Y."/>
            <person name="Lee H."/>
            <person name="Li P."/>
            <person name="Lisch D.R."/>
            <person name="Liu S."/>
            <person name="Liu Z."/>
            <person name="Nagel D.H."/>
            <person name="McCann M.C."/>
            <person name="SanMiguel P."/>
            <person name="Myers A.M."/>
            <person name="Nettleton D."/>
            <person name="Nguyen J."/>
            <person name="Penning B.W."/>
            <person name="Ponnala L."/>
            <person name="Schneider K.L."/>
            <person name="Schwartz D.C."/>
            <person name="Sharma A."/>
            <person name="Soderlund C."/>
            <person name="Springer N.M."/>
            <person name="Sun Q."/>
            <person name="Wang H."/>
            <person name="Waterman M."/>
            <person name="Westerman R."/>
            <person name="Wolfgruber T.K."/>
            <person name="Yang L."/>
            <person name="Yu Y."/>
            <person name="Zhang L."/>
            <person name="Zhou S."/>
            <person name="Zhu Q."/>
            <person name="Bennetzen J.L."/>
            <person name="Dawe R.K."/>
            <person name="Jiang J."/>
            <person name="Jiang N."/>
            <person name="Presting G.G."/>
            <person name="Wessler S.R."/>
            <person name="Aluru S."/>
            <person name="Martienssen R.A."/>
            <person name="Clifton S.W."/>
            <person name="McCombie W.R."/>
            <person name="Wing R.A."/>
            <person name="Wilson R.K."/>
        </authorList>
    </citation>
    <scope>NUCLEOTIDE SEQUENCE [LARGE SCALE GENOMIC DNA]</scope>
    <source>
        <strain evidence="3">cv. B73</strain>
    </source>
</reference>
<dbReference type="InParanoid" id="A0A804NRW0"/>
<dbReference type="Proteomes" id="UP000007305">
    <property type="component" value="Chromosome 4"/>
</dbReference>
<feature type="region of interest" description="Disordered" evidence="1">
    <location>
        <begin position="1"/>
        <end position="86"/>
    </location>
</feature>